<evidence type="ECO:0000313" key="2">
    <source>
        <dbReference type="EMBL" id="KAF4408867.1"/>
    </source>
</evidence>
<feature type="region of interest" description="Disordered" evidence="1">
    <location>
        <begin position="1"/>
        <end position="21"/>
    </location>
</feature>
<proteinExistence type="predicted"/>
<keyword evidence="3" id="KW-1185">Reference proteome</keyword>
<organism evidence="2 3">
    <name type="scientific">Streptomyces lycii</name>
    <dbReference type="NCBI Taxonomy" id="2654337"/>
    <lineage>
        <taxon>Bacteria</taxon>
        <taxon>Bacillati</taxon>
        <taxon>Actinomycetota</taxon>
        <taxon>Actinomycetes</taxon>
        <taxon>Kitasatosporales</taxon>
        <taxon>Streptomycetaceae</taxon>
        <taxon>Streptomyces</taxon>
    </lineage>
</organism>
<sequence length="38" mass="4487">MDQYEVPTLTELGDFDQETGRGGEPIWEEVVVPWDYWV</sequence>
<comment type="caution">
    <text evidence="2">The sequence shown here is derived from an EMBL/GenBank/DDBJ whole genome shotgun (WGS) entry which is preliminary data.</text>
</comment>
<dbReference type="NCBIfam" id="NF033521">
    <property type="entry name" value="lasso_leader_L3"/>
    <property type="match status" value="1"/>
</dbReference>
<dbReference type="EMBL" id="WHPN01000259">
    <property type="protein sequence ID" value="KAF4408867.1"/>
    <property type="molecule type" value="Genomic_DNA"/>
</dbReference>
<evidence type="ECO:0000256" key="1">
    <source>
        <dbReference type="SAM" id="MobiDB-lite"/>
    </source>
</evidence>
<accession>A0ABQ7FIW9</accession>
<protein>
    <submittedName>
        <fullName evidence="2">Lasso RiPP family leader peptide-containing protein</fullName>
    </submittedName>
</protein>
<dbReference type="Proteomes" id="UP000621266">
    <property type="component" value="Unassembled WGS sequence"/>
</dbReference>
<reference evidence="2 3" key="1">
    <citation type="submission" date="2019-10" db="EMBL/GenBank/DDBJ databases">
        <title>Streptomyces tenebrisbrunneis sp.nov., an endogenous actinomycete isolated from of Lycium ruthenicum.</title>
        <authorList>
            <person name="Ma L."/>
        </authorList>
    </citation>
    <scope>NUCLEOTIDE SEQUENCE [LARGE SCALE GENOMIC DNA]</scope>
    <source>
        <strain evidence="2 3">TRM 66187</strain>
    </source>
</reference>
<gene>
    <name evidence="2" type="ORF">GCU69_11920</name>
</gene>
<dbReference type="RefSeq" id="WP_143671088.1">
    <property type="nucleotide sequence ID" value="NZ_WHPN01000259.1"/>
</dbReference>
<name>A0ABQ7FIW9_9ACTN</name>
<evidence type="ECO:0000313" key="3">
    <source>
        <dbReference type="Proteomes" id="UP000621266"/>
    </source>
</evidence>